<dbReference type="Proteomes" id="UP000620366">
    <property type="component" value="Unassembled WGS sequence"/>
</dbReference>
<dbReference type="EMBL" id="JACRSP010000003">
    <property type="protein sequence ID" value="MBC8536443.1"/>
    <property type="molecule type" value="Genomic_DNA"/>
</dbReference>
<organism evidence="1 2">
    <name type="scientific">Feifania hominis</name>
    <dbReference type="NCBI Taxonomy" id="2763660"/>
    <lineage>
        <taxon>Bacteria</taxon>
        <taxon>Bacillati</taxon>
        <taxon>Bacillota</taxon>
        <taxon>Clostridia</taxon>
        <taxon>Eubacteriales</taxon>
        <taxon>Feifaniaceae</taxon>
        <taxon>Feifania</taxon>
    </lineage>
</organism>
<dbReference type="RefSeq" id="WP_249300288.1">
    <property type="nucleotide sequence ID" value="NZ_JACRSP010000003.1"/>
</dbReference>
<accession>A0A926DE51</accession>
<comment type="caution">
    <text evidence="1">The sequence shown here is derived from an EMBL/GenBank/DDBJ whole genome shotgun (WGS) entry which is preliminary data.</text>
</comment>
<gene>
    <name evidence="1" type="ORF">H8695_07060</name>
</gene>
<name>A0A926DE51_9FIRM</name>
<evidence type="ECO:0000313" key="1">
    <source>
        <dbReference type="EMBL" id="MBC8536443.1"/>
    </source>
</evidence>
<reference evidence="1" key="1">
    <citation type="submission" date="2020-08" db="EMBL/GenBank/DDBJ databases">
        <title>Genome public.</title>
        <authorList>
            <person name="Liu C."/>
            <person name="Sun Q."/>
        </authorList>
    </citation>
    <scope>NUCLEOTIDE SEQUENCE</scope>
    <source>
        <strain evidence="1">BX7</strain>
    </source>
</reference>
<keyword evidence="2" id="KW-1185">Reference proteome</keyword>
<protein>
    <submittedName>
        <fullName evidence="1">Uncharacterized protein</fullName>
    </submittedName>
</protein>
<dbReference type="AlphaFoldDB" id="A0A926DE51"/>
<sequence length="70" mass="8048">MKRSKLVETNEKIARTVTDTFGRIERAAVGGYTKIEDAFVERYLLHDGETLEQAKQRLKDAAAQQRLPRE</sequence>
<evidence type="ECO:0000313" key="2">
    <source>
        <dbReference type="Proteomes" id="UP000620366"/>
    </source>
</evidence>
<proteinExistence type="predicted"/>